<dbReference type="GO" id="GO:0020037">
    <property type="term" value="F:heme binding"/>
    <property type="evidence" value="ECO:0007669"/>
    <property type="project" value="InterPro"/>
</dbReference>
<name>E6WZ29_NITSE</name>
<evidence type="ECO:0000256" key="2">
    <source>
        <dbReference type="ARBA" id="ARBA00022617"/>
    </source>
</evidence>
<evidence type="ECO:0000256" key="3">
    <source>
        <dbReference type="ARBA" id="ARBA00022723"/>
    </source>
</evidence>
<keyword evidence="7" id="KW-1185">Reference proteome</keyword>
<evidence type="ECO:0000256" key="5">
    <source>
        <dbReference type="ARBA" id="ARBA00034496"/>
    </source>
</evidence>
<proteinExistence type="inferred from homology"/>
<evidence type="ECO:0000313" key="7">
    <source>
        <dbReference type="Proteomes" id="UP000008633"/>
    </source>
</evidence>
<sequence length="168" mass="19861">MALEISPVKKGEKVRFKNPGKRFYDAIGGEEGMRKLMYNFYDKIYESDIAHFFPQDEEEFQKVKEKNSKFFIQICGGPKIYEDEAKGMNLNEYMIRIHDDFSINEKARIEWLGTMREALDEVKDVDEEIKKEFWDYLDQFSKLTVNSFSDGSEYYASYTQAQEEKSAN</sequence>
<dbReference type="AlphaFoldDB" id="E6WZ29"/>
<dbReference type="KEGG" id="nsa:Nitsa_0207"/>
<dbReference type="OrthoDB" id="9790913at2"/>
<dbReference type="PANTHER" id="PTHR47366">
    <property type="entry name" value="TWO-ON-TWO HEMOGLOBIN-3"/>
    <property type="match status" value="1"/>
</dbReference>
<keyword evidence="2" id="KW-0349">Heme</keyword>
<evidence type="ECO:0000313" key="6">
    <source>
        <dbReference type="EMBL" id="ADV45479.1"/>
    </source>
</evidence>
<dbReference type="Pfam" id="PF01152">
    <property type="entry name" value="Bac_globin"/>
    <property type="match status" value="1"/>
</dbReference>
<dbReference type="GO" id="GO:0005344">
    <property type="term" value="F:oxygen carrier activity"/>
    <property type="evidence" value="ECO:0007669"/>
    <property type="project" value="InterPro"/>
</dbReference>
<dbReference type="InterPro" id="IPR012292">
    <property type="entry name" value="Globin/Proto"/>
</dbReference>
<keyword evidence="4" id="KW-0408">Iron</keyword>
<dbReference type="eggNOG" id="COG2346">
    <property type="taxonomic scope" value="Bacteria"/>
</dbReference>
<comment type="similarity">
    <text evidence="5">Belongs to the truncated hemoglobin family. Group II subfamily.</text>
</comment>
<dbReference type="Proteomes" id="UP000008633">
    <property type="component" value="Chromosome"/>
</dbReference>
<dbReference type="HOGENOM" id="CLU_103526_4_0_7"/>
<accession>E6WZ29</accession>
<dbReference type="GO" id="GO:0019825">
    <property type="term" value="F:oxygen binding"/>
    <property type="evidence" value="ECO:0007669"/>
    <property type="project" value="InterPro"/>
</dbReference>
<dbReference type="GO" id="GO:0046872">
    <property type="term" value="F:metal ion binding"/>
    <property type="evidence" value="ECO:0007669"/>
    <property type="project" value="UniProtKB-KW"/>
</dbReference>
<dbReference type="InterPro" id="IPR001486">
    <property type="entry name" value="Hemoglobin_trunc"/>
</dbReference>
<reference evidence="7" key="2">
    <citation type="submission" date="2011-01" db="EMBL/GenBank/DDBJ databases">
        <title>The complete genome of Nitratifractor salsuginis DSM 16511.</title>
        <authorList>
            <consortium name="US DOE Joint Genome Institute (JGI-PGF)"/>
            <person name="Lucas S."/>
            <person name="Copeland A."/>
            <person name="Lapidus A."/>
            <person name="Bruce D."/>
            <person name="Goodwin L."/>
            <person name="Pitluck S."/>
            <person name="Kyrpides N."/>
            <person name="Mavromatis K."/>
            <person name="Ivanova N."/>
            <person name="Mikhailova N."/>
            <person name="Zeytun A."/>
            <person name="Detter J.C."/>
            <person name="Tapia R."/>
            <person name="Han C."/>
            <person name="Land M."/>
            <person name="Hauser L."/>
            <person name="Markowitz V."/>
            <person name="Cheng J.-F."/>
            <person name="Hugenholtz P."/>
            <person name="Woyke T."/>
            <person name="Wu D."/>
            <person name="Tindall B."/>
            <person name="Schuetze A."/>
            <person name="Brambilla E."/>
            <person name="Klenk H.-P."/>
            <person name="Eisen J.A."/>
        </authorList>
    </citation>
    <scope>NUCLEOTIDE SEQUENCE [LARGE SCALE GENOMIC DNA]</scope>
    <source>
        <strain evidence="7">DSM 16511 / JCM 12458 / E9I37-1</strain>
    </source>
</reference>
<organism evidence="6 7">
    <name type="scientific">Nitratifractor salsuginis (strain DSM 16511 / JCM 12458 / E9I37-1)</name>
    <dbReference type="NCBI Taxonomy" id="749222"/>
    <lineage>
        <taxon>Bacteria</taxon>
        <taxon>Pseudomonadati</taxon>
        <taxon>Campylobacterota</taxon>
        <taxon>Epsilonproteobacteria</taxon>
        <taxon>Campylobacterales</taxon>
        <taxon>Sulfurovaceae</taxon>
        <taxon>Nitratifractor</taxon>
    </lineage>
</organism>
<evidence type="ECO:0000256" key="1">
    <source>
        <dbReference type="ARBA" id="ARBA00022448"/>
    </source>
</evidence>
<keyword evidence="1" id="KW-0813">Transport</keyword>
<gene>
    <name evidence="6" type="ordered locus">Nitsa_0207</name>
</gene>
<dbReference type="Gene3D" id="1.10.490.10">
    <property type="entry name" value="Globins"/>
    <property type="match status" value="1"/>
</dbReference>
<evidence type="ECO:0000256" key="4">
    <source>
        <dbReference type="ARBA" id="ARBA00023004"/>
    </source>
</evidence>
<protein>
    <submittedName>
        <fullName evidence="6">Globin</fullName>
    </submittedName>
</protein>
<dbReference type="RefSeq" id="WP_013553176.1">
    <property type="nucleotide sequence ID" value="NC_014935.1"/>
</dbReference>
<keyword evidence="3" id="KW-0479">Metal-binding</keyword>
<dbReference type="InterPro" id="IPR009050">
    <property type="entry name" value="Globin-like_sf"/>
</dbReference>
<dbReference type="STRING" id="749222.Nitsa_0207"/>
<reference evidence="6 7" key="1">
    <citation type="journal article" date="2011" name="Stand. Genomic Sci.">
        <title>Complete genome sequence of Nitratifractor salsuginis type strain (E9I37-1).</title>
        <authorList>
            <person name="Anderson I."/>
            <person name="Sikorski J."/>
            <person name="Zeytun A."/>
            <person name="Nolan M."/>
            <person name="Lapidus A."/>
            <person name="Lucas S."/>
            <person name="Hammon N."/>
            <person name="Deshpande S."/>
            <person name="Cheng J.F."/>
            <person name="Tapia R."/>
            <person name="Han C."/>
            <person name="Goodwin L."/>
            <person name="Pitluck S."/>
            <person name="Liolios K."/>
            <person name="Pagani I."/>
            <person name="Ivanova N."/>
            <person name="Huntemann M."/>
            <person name="Mavromatis K."/>
            <person name="Ovchinikova G."/>
            <person name="Pati A."/>
            <person name="Chen A."/>
            <person name="Palaniappan K."/>
            <person name="Land M."/>
            <person name="Hauser L."/>
            <person name="Brambilla E.M."/>
            <person name="Ngatchou-Djao O.D."/>
            <person name="Rohde M."/>
            <person name="Tindall B.J."/>
            <person name="Goker M."/>
            <person name="Detter J.C."/>
            <person name="Woyke T."/>
            <person name="Bristow J."/>
            <person name="Eisen J.A."/>
            <person name="Markowitz V."/>
            <person name="Hugenholtz P."/>
            <person name="Klenk H.P."/>
            <person name="Kyrpides N.C."/>
        </authorList>
    </citation>
    <scope>NUCLEOTIDE SEQUENCE [LARGE SCALE GENOMIC DNA]</scope>
    <source>
        <strain evidence="7">DSM 16511 / JCM 12458 / E9I37-1</strain>
    </source>
</reference>
<dbReference type="InterPro" id="IPR044203">
    <property type="entry name" value="GlbO/GLB3-like"/>
</dbReference>
<dbReference type="EMBL" id="CP002452">
    <property type="protein sequence ID" value="ADV45479.1"/>
    <property type="molecule type" value="Genomic_DNA"/>
</dbReference>
<dbReference type="SUPFAM" id="SSF46458">
    <property type="entry name" value="Globin-like"/>
    <property type="match status" value="1"/>
</dbReference>